<dbReference type="EMBL" id="AP023355">
    <property type="protein sequence ID" value="BCJ35621.1"/>
    <property type="molecule type" value="Genomic_DNA"/>
</dbReference>
<dbReference type="KEGG" id="atl:Athai_31240"/>
<dbReference type="PRINTS" id="PR00080">
    <property type="entry name" value="SDRFAMILY"/>
</dbReference>
<dbReference type="InterPro" id="IPR036291">
    <property type="entry name" value="NAD(P)-bd_dom_sf"/>
</dbReference>
<proteinExistence type="inferred from homology"/>
<dbReference type="PANTHER" id="PTHR43639:SF1">
    <property type="entry name" value="SHORT-CHAIN DEHYDROGENASE_REDUCTASE FAMILY PROTEIN"/>
    <property type="match status" value="1"/>
</dbReference>
<dbReference type="PROSITE" id="PS00061">
    <property type="entry name" value="ADH_SHORT"/>
    <property type="match status" value="1"/>
</dbReference>
<evidence type="ECO:0000313" key="4">
    <source>
        <dbReference type="Proteomes" id="UP000611640"/>
    </source>
</evidence>
<dbReference type="Gene3D" id="3.40.50.720">
    <property type="entry name" value="NAD(P)-binding Rossmann-like Domain"/>
    <property type="match status" value="1"/>
</dbReference>
<comment type="similarity">
    <text evidence="1">Belongs to the short-chain dehydrogenases/reductases (SDR) family.</text>
</comment>
<dbReference type="Pfam" id="PF13561">
    <property type="entry name" value="adh_short_C2"/>
    <property type="match status" value="1"/>
</dbReference>
<organism evidence="3 4">
    <name type="scientific">Actinocatenispora thailandica</name>
    <dbReference type="NCBI Taxonomy" id="227318"/>
    <lineage>
        <taxon>Bacteria</taxon>
        <taxon>Bacillati</taxon>
        <taxon>Actinomycetota</taxon>
        <taxon>Actinomycetes</taxon>
        <taxon>Micromonosporales</taxon>
        <taxon>Micromonosporaceae</taxon>
        <taxon>Actinocatenispora</taxon>
    </lineage>
</organism>
<dbReference type="GO" id="GO:0016491">
    <property type="term" value="F:oxidoreductase activity"/>
    <property type="evidence" value="ECO:0007669"/>
    <property type="project" value="UniProtKB-KW"/>
</dbReference>
<accession>A0A7R7DQ02</accession>
<dbReference type="InterPro" id="IPR020904">
    <property type="entry name" value="Sc_DH/Rdtase_CS"/>
</dbReference>
<protein>
    <submittedName>
        <fullName evidence="3">3-oxoacyl-ACP reductase</fullName>
    </submittedName>
</protein>
<dbReference type="InterPro" id="IPR002347">
    <property type="entry name" value="SDR_fam"/>
</dbReference>
<dbReference type="RefSeq" id="WP_203962115.1">
    <property type="nucleotide sequence ID" value="NZ_AP023355.1"/>
</dbReference>
<dbReference type="PANTHER" id="PTHR43639">
    <property type="entry name" value="OXIDOREDUCTASE, SHORT-CHAIN DEHYDROGENASE/REDUCTASE FAMILY (AFU_ORTHOLOGUE AFUA_5G02870)"/>
    <property type="match status" value="1"/>
</dbReference>
<dbReference type="AlphaFoldDB" id="A0A7R7DQ02"/>
<keyword evidence="4" id="KW-1185">Reference proteome</keyword>
<dbReference type="FunFam" id="3.40.50.720:FF:000084">
    <property type="entry name" value="Short-chain dehydrogenase reductase"/>
    <property type="match status" value="1"/>
</dbReference>
<name>A0A7R7DQ02_9ACTN</name>
<dbReference type="PRINTS" id="PR00081">
    <property type="entry name" value="GDHRDH"/>
</dbReference>
<sequence>MSMLTGKTALVTGASRGIGRAIAERLAADGAIVAVHYHRSAGAADEVVAGIRERGGAAFGVRAELGVPGDVDTLLAAFDTGITEYDRRGGLDILVNNAAIGTSDDLAGLTPAGFDALFAVNVKAPMFLVQQALPRLRDGGRIVNISSGVTRIALPDIIGYAATKGAVEAFSRNLAKQLGPRAITVNAVSPGIVETDVNPWLADPERARWAADFSAFGRVGQPGDIADVVAFVVGDDARWVTGQVLDATGGSAL</sequence>
<dbReference type="SUPFAM" id="SSF51735">
    <property type="entry name" value="NAD(P)-binding Rossmann-fold domains"/>
    <property type="match status" value="1"/>
</dbReference>
<evidence type="ECO:0000313" key="3">
    <source>
        <dbReference type="EMBL" id="BCJ35621.1"/>
    </source>
</evidence>
<evidence type="ECO:0000256" key="1">
    <source>
        <dbReference type="ARBA" id="ARBA00006484"/>
    </source>
</evidence>
<keyword evidence="2" id="KW-0560">Oxidoreductase</keyword>
<dbReference type="Proteomes" id="UP000611640">
    <property type="component" value="Chromosome"/>
</dbReference>
<reference evidence="3 4" key="1">
    <citation type="submission" date="2020-08" db="EMBL/GenBank/DDBJ databases">
        <title>Whole genome shotgun sequence of Actinocatenispora thailandica NBRC 105041.</title>
        <authorList>
            <person name="Komaki H."/>
            <person name="Tamura T."/>
        </authorList>
    </citation>
    <scope>NUCLEOTIDE SEQUENCE [LARGE SCALE GENOMIC DNA]</scope>
    <source>
        <strain evidence="3 4">NBRC 105041</strain>
    </source>
</reference>
<gene>
    <name evidence="3" type="ORF">Athai_31240</name>
</gene>
<evidence type="ECO:0000256" key="2">
    <source>
        <dbReference type="ARBA" id="ARBA00023002"/>
    </source>
</evidence>